<dbReference type="RefSeq" id="WP_126126419.1">
    <property type="nucleotide sequence ID" value="NZ_CP034464.1"/>
</dbReference>
<protein>
    <recommendedName>
        <fullName evidence="3">DUF2589 domain-containing protein</fullName>
    </recommendedName>
</protein>
<dbReference type="KEGG" id="upv:EJN92_02710"/>
<evidence type="ECO:0008006" key="3">
    <source>
        <dbReference type="Google" id="ProtNLM"/>
    </source>
</evidence>
<dbReference type="AlphaFoldDB" id="A0A3Q9BNQ4"/>
<evidence type="ECO:0000313" key="2">
    <source>
        <dbReference type="Proteomes" id="UP000275663"/>
    </source>
</evidence>
<sequence>MTQFDSAKAFRAPIYAPEAAVQEAASGSFADLVRLMAEGIADAQLALDRSSATMVQELADTFVDIVPAITEKISADGRVSFEHAAAQSVSLLALGVKPTFYQFSQATIEVSMDLKLVEQLNEDGTRKKGTMGLFAETANIRFERKLNRDVSVHSKITATLVPVPAPLRLDIPRRTTTE</sequence>
<name>A0A3Q9BNQ4_9BURK</name>
<dbReference type="Proteomes" id="UP000275663">
    <property type="component" value="Chromosome"/>
</dbReference>
<reference evidence="1 2" key="1">
    <citation type="journal article" date="2011" name="Int. J. Syst. Evol. Microbiol.">
        <title>Description of Undibacterium oligocarboniphilum sp. nov., isolated from purified water, and Undibacterium pigrum strain CCUG 49012 as the type strain of Undibacterium parvum sp. nov., and emended descriptions of the genus Undibacterium and the species Undibacterium pigrum.</title>
        <authorList>
            <person name="Eder W."/>
            <person name="Wanner G."/>
            <person name="Ludwig W."/>
            <person name="Busse H.J."/>
            <person name="Ziemke-Kageler F."/>
            <person name="Lang E."/>
        </authorList>
    </citation>
    <scope>NUCLEOTIDE SEQUENCE [LARGE SCALE GENOMIC DNA]</scope>
    <source>
        <strain evidence="1 2">DSM 23061</strain>
    </source>
</reference>
<dbReference type="EMBL" id="CP034464">
    <property type="protein sequence ID" value="AZP11020.1"/>
    <property type="molecule type" value="Genomic_DNA"/>
</dbReference>
<accession>A0A3Q9BNQ4</accession>
<gene>
    <name evidence="1" type="ORF">EJN92_02710</name>
</gene>
<organism evidence="1 2">
    <name type="scientific">Undibacterium parvum</name>
    <dbReference type="NCBI Taxonomy" id="401471"/>
    <lineage>
        <taxon>Bacteria</taxon>
        <taxon>Pseudomonadati</taxon>
        <taxon>Pseudomonadota</taxon>
        <taxon>Betaproteobacteria</taxon>
        <taxon>Burkholderiales</taxon>
        <taxon>Oxalobacteraceae</taxon>
        <taxon>Undibacterium</taxon>
    </lineage>
</organism>
<dbReference type="OrthoDB" id="7594941at2"/>
<keyword evidence="2" id="KW-1185">Reference proteome</keyword>
<evidence type="ECO:0000313" key="1">
    <source>
        <dbReference type="EMBL" id="AZP11020.1"/>
    </source>
</evidence>
<proteinExistence type="predicted"/>